<reference evidence="1 2" key="1">
    <citation type="submission" date="2018-01" db="EMBL/GenBank/DDBJ databases">
        <authorList>
            <person name="Gaut B.S."/>
            <person name="Morton B.R."/>
            <person name="Clegg M.T."/>
            <person name="Duvall M.R."/>
        </authorList>
    </citation>
    <scope>NUCLEOTIDE SEQUENCE [LARGE SCALE GENOMIC DNA]</scope>
    <source>
        <strain evidence="1">GP69</strain>
    </source>
</reference>
<accession>A0A2K4ZJC3</accession>
<protein>
    <submittedName>
        <fullName evidence="1">Uncharacterized protein</fullName>
    </submittedName>
</protein>
<keyword evidence="2" id="KW-1185">Reference proteome</keyword>
<dbReference type="AlphaFoldDB" id="A0A2K4ZJC3"/>
<dbReference type="EMBL" id="OFSM01000016">
    <property type="protein sequence ID" value="SOY30502.1"/>
    <property type="molecule type" value="Genomic_DNA"/>
</dbReference>
<proteinExistence type="predicted"/>
<dbReference type="Proteomes" id="UP000236311">
    <property type="component" value="Unassembled WGS sequence"/>
</dbReference>
<name>A0A2K4ZJC3_9FIRM</name>
<sequence length="59" mass="6599">MESAPLWAVTKVKVLCKCRCLSKGYVQHRSQAIGTEKQGSVKKFVSMVENGSFLVRIKI</sequence>
<gene>
    <name evidence="1" type="ORF">AMURIS_03233</name>
</gene>
<evidence type="ECO:0000313" key="1">
    <source>
        <dbReference type="EMBL" id="SOY30502.1"/>
    </source>
</evidence>
<organism evidence="1 2">
    <name type="scientific">Acetatifactor muris</name>
    <dbReference type="NCBI Taxonomy" id="879566"/>
    <lineage>
        <taxon>Bacteria</taxon>
        <taxon>Bacillati</taxon>
        <taxon>Bacillota</taxon>
        <taxon>Clostridia</taxon>
        <taxon>Lachnospirales</taxon>
        <taxon>Lachnospiraceae</taxon>
        <taxon>Acetatifactor</taxon>
    </lineage>
</organism>
<evidence type="ECO:0000313" key="2">
    <source>
        <dbReference type="Proteomes" id="UP000236311"/>
    </source>
</evidence>